<dbReference type="InterPro" id="IPR050518">
    <property type="entry name" value="Rpo3/RPB3_RNA_Pol_subunit"/>
</dbReference>
<comment type="cofactor">
    <cofactor evidence="5">
        <name>[3Fe-4S] cluster</name>
        <dbReference type="ChEBI" id="CHEBI:21137"/>
    </cofactor>
    <text evidence="5">Binds 1 [3Fe-4S] cluster.</text>
</comment>
<keyword evidence="3 5" id="KW-0804">Transcription</keyword>
<comment type="similarity">
    <text evidence="4 5">Belongs to the archaeal Rpo3/eukaryotic RPB3 RNA polymerase subunit family.</text>
</comment>
<comment type="catalytic activity">
    <reaction evidence="5">
        <text>RNA(n) + a ribonucleoside 5'-triphosphate = RNA(n+1) + diphosphate</text>
        <dbReference type="Rhea" id="RHEA:21248"/>
        <dbReference type="Rhea" id="RHEA-COMP:14527"/>
        <dbReference type="Rhea" id="RHEA-COMP:17342"/>
        <dbReference type="ChEBI" id="CHEBI:33019"/>
        <dbReference type="ChEBI" id="CHEBI:61557"/>
        <dbReference type="ChEBI" id="CHEBI:140395"/>
        <dbReference type="EC" id="2.7.7.6"/>
    </reaction>
</comment>
<dbReference type="KEGG" id="dmu:Desmu_1354"/>
<keyword evidence="5" id="KW-0963">Cytoplasm</keyword>
<dbReference type="CDD" id="cd07030">
    <property type="entry name" value="RNAP_D"/>
    <property type="match status" value="1"/>
</dbReference>
<dbReference type="SUPFAM" id="SSF55257">
    <property type="entry name" value="RBP11-like subunits of RNA polymerase"/>
    <property type="match status" value="1"/>
</dbReference>
<dbReference type="GO" id="GO:0046872">
    <property type="term" value="F:metal ion binding"/>
    <property type="evidence" value="ECO:0007669"/>
    <property type="project" value="UniProtKB-KW"/>
</dbReference>
<dbReference type="GO" id="GO:0016491">
    <property type="term" value="F:oxidoreductase activity"/>
    <property type="evidence" value="ECO:0007669"/>
    <property type="project" value="UniProtKB-ARBA"/>
</dbReference>
<keyword evidence="5 7" id="KW-0808">Transferase</keyword>
<reference evidence="8" key="1">
    <citation type="submission" date="2010-11" db="EMBL/GenBank/DDBJ databases">
        <title>The complete genome of Desulfurococcus mucosus DSM 2162.</title>
        <authorList>
            <consortium name="US DOE Joint Genome Institute (JGI-PGF)"/>
            <person name="Lucas S."/>
            <person name="Copeland A."/>
            <person name="Lapidus A."/>
            <person name="Bruce D."/>
            <person name="Goodwin L."/>
            <person name="Pitluck S."/>
            <person name="Kyrpides N."/>
            <person name="Mavromatis K."/>
            <person name="Pagani I."/>
            <person name="Ivanova N."/>
            <person name="Ovchinnikova G."/>
            <person name="Chertkov O."/>
            <person name="Held B."/>
            <person name="Brettin T."/>
            <person name="Detter J.C."/>
            <person name="Tapia R."/>
            <person name="Han C."/>
            <person name="Land M."/>
            <person name="Hauser L."/>
            <person name="Markowitz V."/>
            <person name="Cheng J.-F."/>
            <person name="Hugenholtz P."/>
            <person name="Woyke T."/>
            <person name="Wu D."/>
            <person name="Wirth R."/>
            <person name="Bilek Y."/>
            <person name="Hader T."/>
            <person name="Klenk H.-P."/>
            <person name="Eisen J.A."/>
        </authorList>
    </citation>
    <scope>NUCLEOTIDE SEQUENCE [LARGE SCALE GENOMIC DNA]</scope>
    <source>
        <strain evidence="8">ATCC 35584 / DSM 2162 / JCM 9187 / O7/1</strain>
    </source>
</reference>
<dbReference type="PANTHER" id="PTHR11800:SF2">
    <property type="entry name" value="DNA-DIRECTED RNA POLYMERASE II SUBUNIT RPB3"/>
    <property type="match status" value="1"/>
</dbReference>
<dbReference type="InterPro" id="IPR017900">
    <property type="entry name" value="4Fe4S_Fe_S_CS"/>
</dbReference>
<feature type="domain" description="4Fe-4S ferredoxin-type" evidence="6">
    <location>
        <begin position="205"/>
        <end position="235"/>
    </location>
</feature>
<dbReference type="EMBL" id="CP002363">
    <property type="protein sequence ID" value="ADV65648.1"/>
    <property type="molecule type" value="Genomic_DNA"/>
</dbReference>
<dbReference type="GO" id="GO:0046983">
    <property type="term" value="F:protein dimerization activity"/>
    <property type="evidence" value="ECO:0007669"/>
    <property type="project" value="InterPro"/>
</dbReference>
<dbReference type="InterPro" id="IPR011263">
    <property type="entry name" value="DNA-dir_RNA_pol_RpoA/D/Rpb3"/>
</dbReference>
<dbReference type="GO" id="GO:0005737">
    <property type="term" value="C:cytoplasm"/>
    <property type="evidence" value="ECO:0007669"/>
    <property type="project" value="UniProtKB-SubCell"/>
</dbReference>
<dbReference type="HAMAP" id="MF_00320">
    <property type="entry name" value="RNApol_arch_Rpo3"/>
    <property type="match status" value="1"/>
</dbReference>
<evidence type="ECO:0000313" key="7">
    <source>
        <dbReference type="EMBL" id="ADV65648.1"/>
    </source>
</evidence>
<dbReference type="Gene3D" id="3.30.70.20">
    <property type="match status" value="1"/>
</dbReference>
<comment type="subcellular location">
    <subcellularLocation>
        <location evidence="5">Cytoplasm</location>
    </subcellularLocation>
</comment>
<dbReference type="HOGENOM" id="CLU_038421_3_1_2"/>
<keyword evidence="1 5" id="KW-0240">DNA-directed RNA polymerase</keyword>
<dbReference type="PROSITE" id="PS51379">
    <property type="entry name" value="4FE4S_FER_2"/>
    <property type="match status" value="2"/>
</dbReference>
<keyword evidence="5" id="KW-0411">Iron-sulfur</keyword>
<dbReference type="STRING" id="765177.Desmu_1354"/>
<accession>E8R7Q4</accession>
<dbReference type="EC" id="2.7.7.6" evidence="5"/>
<dbReference type="InterPro" id="IPR022842">
    <property type="entry name" value="RNAP_Rpo3/Rpb3/RPAC1"/>
</dbReference>
<organism evidence="7 8">
    <name type="scientific">Desulfurococcus mucosus (strain ATCC 35584 / DSM 2162 / JCM 9187 / O7/1)</name>
    <dbReference type="NCBI Taxonomy" id="765177"/>
    <lineage>
        <taxon>Archaea</taxon>
        <taxon>Thermoproteota</taxon>
        <taxon>Thermoprotei</taxon>
        <taxon>Desulfurococcales</taxon>
        <taxon>Desulfurococcaceae</taxon>
        <taxon>Desulfurococcus</taxon>
    </lineage>
</organism>
<dbReference type="SUPFAM" id="SSF56553">
    <property type="entry name" value="Insert subdomain of RNA polymerase alpha subunit"/>
    <property type="match status" value="1"/>
</dbReference>
<sequence length="280" mass="31160">MQLDIIEKTPYTIKLHLKGIPLHVVNSLRRTIISEVPTMAVDYVAITENSSVFYDEYIAHRLGLIPLKSDEALHKYKPPEECAEAGEKGVFSQDCFATLRLEAKGPEDGVLTIYSEMLESSDPDVTPVYGKVPVVRLTRNQSIRLEAYARLGRGKEHAKWSPVSVATHKYIPVITVNAEKCQGTKCSRCANTCPKGVFEASGDAIRVKEDRVLECTFCRLCENTCPAGAVKVSWRDNEYILSLELTGALSARNVLLEAVNILSRKLDAFMDELRRNGVVT</sequence>
<protein>
    <recommendedName>
        <fullName evidence="5">DNA-directed RNA polymerase subunit Rpo3</fullName>
        <ecNumber evidence="5">2.7.7.6</ecNumber>
    </recommendedName>
    <alternativeName>
        <fullName evidence="5">DNA-directed RNA polymerase subunit D</fullName>
    </alternativeName>
</protein>
<dbReference type="AlphaFoldDB" id="E8R7Q4"/>
<dbReference type="OrthoDB" id="84933at2157"/>
<dbReference type="GO" id="GO:0003899">
    <property type="term" value="F:DNA-directed RNA polymerase activity"/>
    <property type="evidence" value="ECO:0007669"/>
    <property type="project" value="UniProtKB-UniRule"/>
</dbReference>
<name>E8R7Q4_DESM0</name>
<evidence type="ECO:0000256" key="3">
    <source>
        <dbReference type="ARBA" id="ARBA00023163"/>
    </source>
</evidence>
<dbReference type="InterPro" id="IPR036603">
    <property type="entry name" value="RBP11-like"/>
</dbReference>
<dbReference type="InterPro" id="IPR001514">
    <property type="entry name" value="DNA-dir_RNA_pol_30-40kDasu_CS"/>
</dbReference>
<dbReference type="GO" id="GO:0003677">
    <property type="term" value="F:DNA binding"/>
    <property type="evidence" value="ECO:0007669"/>
    <property type="project" value="UniProtKB-UniRule"/>
</dbReference>
<dbReference type="Gene3D" id="2.170.120.12">
    <property type="entry name" value="DNA-directed RNA polymerase, insert domain"/>
    <property type="match status" value="1"/>
</dbReference>
<keyword evidence="5" id="KW-0479">Metal-binding</keyword>
<dbReference type="InterPro" id="IPR017896">
    <property type="entry name" value="4Fe4S_Fe-S-bd"/>
</dbReference>
<keyword evidence="8" id="KW-1185">Reference proteome</keyword>
<dbReference type="NCBIfam" id="NF001988">
    <property type="entry name" value="PRK00783.1"/>
    <property type="match status" value="1"/>
</dbReference>
<dbReference type="Pfam" id="PF01000">
    <property type="entry name" value="RNA_pol_A_bac"/>
    <property type="match status" value="1"/>
</dbReference>
<dbReference type="GO" id="GO:0006351">
    <property type="term" value="P:DNA-templated transcription"/>
    <property type="evidence" value="ECO:0007669"/>
    <property type="project" value="UniProtKB-UniRule"/>
</dbReference>
<proteinExistence type="inferred from homology"/>
<dbReference type="GeneID" id="10154080"/>
<dbReference type="Proteomes" id="UP000001068">
    <property type="component" value="Chromosome"/>
</dbReference>
<comment type="function">
    <text evidence="5">DNA-dependent RNA polymerase (RNAP) catalyzes the transcription of DNA into RNA using the four ribonucleoside triphosphates as substrates.</text>
</comment>
<feature type="binding site" evidence="5">
    <location>
        <position position="221"/>
    </location>
    <ligand>
        <name>[3Fe-4S] cluster</name>
        <dbReference type="ChEBI" id="CHEBI:21137"/>
    </ligand>
</feature>
<keyword evidence="5" id="KW-0408">Iron</keyword>
<dbReference type="Pfam" id="PF01193">
    <property type="entry name" value="RNA_pol_L"/>
    <property type="match status" value="1"/>
</dbReference>
<comment type="subunit">
    <text evidence="5">Part of the RNA polymerase complex.</text>
</comment>
<feature type="binding site" evidence="5">
    <location>
        <position position="218"/>
    </location>
    <ligand>
        <name>[3Fe-4S] cluster</name>
        <dbReference type="ChEBI" id="CHEBI:21137"/>
    </ligand>
</feature>
<feature type="domain" description="4Fe-4S ferredoxin-type" evidence="6">
    <location>
        <begin position="172"/>
        <end position="203"/>
    </location>
</feature>
<dbReference type="PROSITE" id="PS00198">
    <property type="entry name" value="4FE4S_FER_1"/>
    <property type="match status" value="1"/>
</dbReference>
<evidence type="ECO:0000256" key="4">
    <source>
        <dbReference type="ARBA" id="ARBA00025804"/>
    </source>
</evidence>
<dbReference type="GO" id="GO:0051538">
    <property type="term" value="F:3 iron, 4 sulfur cluster binding"/>
    <property type="evidence" value="ECO:0007669"/>
    <property type="project" value="UniProtKB-KW"/>
</dbReference>
<evidence type="ECO:0000259" key="6">
    <source>
        <dbReference type="PROSITE" id="PS51379"/>
    </source>
</evidence>
<dbReference type="InterPro" id="IPR011262">
    <property type="entry name" value="DNA-dir_RNA_pol_insert"/>
</dbReference>
<evidence type="ECO:0000313" key="8">
    <source>
        <dbReference type="Proteomes" id="UP000001068"/>
    </source>
</evidence>
<gene>
    <name evidence="5" type="primary">rpo3</name>
    <name evidence="5" type="synonym">rpoD</name>
    <name evidence="7" type="ordered locus">Desmu_1354</name>
</gene>
<dbReference type="GO" id="GO:0000428">
    <property type="term" value="C:DNA-directed RNA polymerase complex"/>
    <property type="evidence" value="ECO:0007669"/>
    <property type="project" value="UniProtKB-KW"/>
</dbReference>
<evidence type="ECO:0000256" key="1">
    <source>
        <dbReference type="ARBA" id="ARBA00022478"/>
    </source>
</evidence>
<dbReference type="Gene3D" id="3.30.1360.10">
    <property type="entry name" value="RNA polymerase, RBP11-like subunit"/>
    <property type="match status" value="1"/>
</dbReference>
<dbReference type="SMART" id="SM00662">
    <property type="entry name" value="RPOLD"/>
    <property type="match status" value="1"/>
</dbReference>
<dbReference type="RefSeq" id="WP_013562870.1">
    <property type="nucleotide sequence ID" value="NC_014961.1"/>
</dbReference>
<evidence type="ECO:0000256" key="2">
    <source>
        <dbReference type="ARBA" id="ARBA00022695"/>
    </source>
</evidence>
<dbReference type="PROSITE" id="PS00446">
    <property type="entry name" value="RNA_POL_D_30KD"/>
    <property type="match status" value="1"/>
</dbReference>
<keyword evidence="5" id="KW-0003">3Fe-4S</keyword>
<evidence type="ECO:0000256" key="5">
    <source>
        <dbReference type="HAMAP-Rule" id="MF_00320"/>
    </source>
</evidence>
<dbReference type="eggNOG" id="arCOG04241">
    <property type="taxonomic scope" value="Archaea"/>
</dbReference>
<keyword evidence="2 5" id="KW-0548">Nucleotidyltransferase</keyword>
<dbReference type="InterPro" id="IPR036643">
    <property type="entry name" value="RNApol_insert_sf"/>
</dbReference>
<dbReference type="PANTHER" id="PTHR11800">
    <property type="entry name" value="DNA-DIRECTED RNA POLYMERASE"/>
    <property type="match status" value="1"/>
</dbReference>
<reference evidence="7 8" key="2">
    <citation type="journal article" date="2011" name="Stand. Genomic Sci.">
        <title>Complete genome sequence of Desulfurococcus mucosus type strain (O7/1).</title>
        <authorList>
            <person name="Wirth R."/>
            <person name="Chertkov O."/>
            <person name="Held B."/>
            <person name="Lapidus A."/>
            <person name="Nolan M."/>
            <person name="Lucas S."/>
            <person name="Hammon N."/>
            <person name="Deshpande S."/>
            <person name="Cheng J.F."/>
            <person name="Tapia R."/>
            <person name="Han C."/>
            <person name="Goodwin L."/>
            <person name="Pitluck S."/>
            <person name="Liolios K."/>
            <person name="Ioanna P."/>
            <person name="Ivanova N."/>
            <person name="Mavromatis K."/>
            <person name="Mikhailova N."/>
            <person name="Pati A."/>
            <person name="Chen A."/>
            <person name="Palaniappan K."/>
            <person name="Land M."/>
            <person name="Hauser L."/>
            <person name="Chang Y.J."/>
            <person name="Jeffries C.D."/>
            <person name="Bilek Y."/>
            <person name="Hader T."/>
            <person name="Rohde M."/>
            <person name="Spring S."/>
            <person name="Sikorski J."/>
            <person name="Goker M."/>
            <person name="Woyke T."/>
            <person name="Bristow J."/>
            <person name="Eisen J.A."/>
            <person name="Markowitz V."/>
            <person name="Hugenholtz P."/>
            <person name="Kyrpides N.C."/>
            <person name="Klenk H.P."/>
        </authorList>
    </citation>
    <scope>NUCLEOTIDE SEQUENCE [LARGE SCALE GENOMIC DNA]</scope>
    <source>
        <strain evidence="8">ATCC 35584 / DSM 2162 / JCM 9187 / O7/1</strain>
    </source>
</reference>
<feature type="binding site" evidence="5">
    <location>
        <position position="215"/>
    </location>
    <ligand>
        <name>[3Fe-4S] cluster</name>
        <dbReference type="ChEBI" id="CHEBI:21137"/>
    </ligand>
</feature>